<accession>A0A5P1REU3</accession>
<dbReference type="Proteomes" id="UP000324760">
    <property type="component" value="Chromosome"/>
</dbReference>
<dbReference type="InterPro" id="IPR012902">
    <property type="entry name" value="N_methyl_site"/>
</dbReference>
<feature type="region of interest" description="Disordered" evidence="1">
    <location>
        <begin position="93"/>
        <end position="126"/>
    </location>
</feature>
<dbReference type="NCBIfam" id="TIGR02532">
    <property type="entry name" value="IV_pilin_GFxxxE"/>
    <property type="match status" value="1"/>
</dbReference>
<evidence type="ECO:0000313" key="3">
    <source>
        <dbReference type="EMBL" id="QEQ98164.1"/>
    </source>
</evidence>
<dbReference type="OrthoDB" id="5593857at2"/>
<evidence type="ECO:0000313" key="4">
    <source>
        <dbReference type="Proteomes" id="UP000324760"/>
    </source>
</evidence>
<gene>
    <name evidence="3" type="ORF">F0U83_16395</name>
</gene>
<feature type="compositionally biased region" description="Low complexity" evidence="1">
    <location>
        <begin position="93"/>
        <end position="106"/>
    </location>
</feature>
<dbReference type="EMBL" id="CP043869">
    <property type="protein sequence ID" value="QEQ98164.1"/>
    <property type="molecule type" value="Genomic_DNA"/>
</dbReference>
<evidence type="ECO:0000256" key="1">
    <source>
        <dbReference type="SAM" id="MobiDB-lite"/>
    </source>
</evidence>
<keyword evidence="2" id="KW-0472">Membrane</keyword>
<protein>
    <submittedName>
        <fullName evidence="3">Type II secretion system protein</fullName>
    </submittedName>
</protein>
<dbReference type="PROSITE" id="PS00409">
    <property type="entry name" value="PROKAR_NTER_METHYL"/>
    <property type="match status" value="1"/>
</dbReference>
<feature type="transmembrane region" description="Helical" evidence="2">
    <location>
        <begin position="31"/>
        <end position="52"/>
    </location>
</feature>
<organism evidence="3 4">
    <name type="scientific">Neptunomonas concharum</name>
    <dbReference type="NCBI Taxonomy" id="1031538"/>
    <lineage>
        <taxon>Bacteria</taxon>
        <taxon>Pseudomonadati</taxon>
        <taxon>Pseudomonadota</taxon>
        <taxon>Gammaproteobacteria</taxon>
        <taxon>Oceanospirillales</taxon>
        <taxon>Oceanospirillaceae</taxon>
        <taxon>Neptunomonas</taxon>
    </lineage>
</organism>
<proteinExistence type="predicted"/>
<dbReference type="AlphaFoldDB" id="A0A5P1REU3"/>
<keyword evidence="2" id="KW-0812">Transmembrane</keyword>
<keyword evidence="4" id="KW-1185">Reference proteome</keyword>
<evidence type="ECO:0000256" key="2">
    <source>
        <dbReference type="SAM" id="Phobius"/>
    </source>
</evidence>
<name>A0A5P1REU3_9GAMM</name>
<reference evidence="3 4" key="1">
    <citation type="journal article" date="2019" name="Biochem. Eng. J.">
        <title>Metabolic engineering of the marine bacteria Neptunomonas concharum for the production of acetoin and meso-2,3-butanediol from acetate.</title>
        <authorList>
            <person name="Li W."/>
            <person name="Pu N."/>
            <person name="Liu C.-X."/>
            <person name="Yuan Q.-P."/>
            <person name="Li Z.-J."/>
        </authorList>
    </citation>
    <scope>NUCLEOTIDE SEQUENCE [LARGE SCALE GENOMIC DNA]</scope>
    <source>
        <strain evidence="3 4">JCM17730</strain>
    </source>
</reference>
<keyword evidence="2" id="KW-1133">Transmembrane helix</keyword>
<sequence>MGALRSLSRMHAIYAPLQQDFPMMAPVSEKGFSLIESILTIVIISISLVVLISAWSGAAKRSGDPFWHAKAAYLGQAYIEEILTKRFDENTPVGGSPPCSSVSCSSTLGPESETRSQYDDVDDYNNLSESPSENTLGIVRPEYQRYHVAVQVTYAGADFSRPVRTLKKIVVTVTPPEEAPQRFVAYRGNY</sequence>
<dbReference type="KEGG" id="ncu:F0U83_16395"/>